<evidence type="ECO:0000313" key="3">
    <source>
        <dbReference type="Proteomes" id="UP000636110"/>
    </source>
</evidence>
<reference evidence="2 3" key="1">
    <citation type="submission" date="2019-11" db="EMBL/GenBank/DDBJ databases">
        <title>Description of Pedobacter sp. LMG 31462T.</title>
        <authorList>
            <person name="Carlier A."/>
            <person name="Qi S."/>
            <person name="Vandamme P."/>
        </authorList>
    </citation>
    <scope>NUCLEOTIDE SEQUENCE [LARGE SCALE GENOMIC DNA]</scope>
    <source>
        <strain evidence="2 3">LMG 31462</strain>
    </source>
</reference>
<evidence type="ECO:0000256" key="1">
    <source>
        <dbReference type="SAM" id="Coils"/>
    </source>
</evidence>
<dbReference type="EMBL" id="WNXC01000001">
    <property type="protein sequence ID" value="MBB2148836.1"/>
    <property type="molecule type" value="Genomic_DNA"/>
</dbReference>
<accession>A0ABR6EU92</accession>
<name>A0ABR6EU92_9SPHI</name>
<dbReference type="InterPro" id="IPR027417">
    <property type="entry name" value="P-loop_NTPase"/>
</dbReference>
<proteinExistence type="predicted"/>
<organism evidence="2 3">
    <name type="scientific">Pedobacter gandavensis</name>
    <dbReference type="NCBI Taxonomy" id="2679963"/>
    <lineage>
        <taxon>Bacteria</taxon>
        <taxon>Pseudomonadati</taxon>
        <taxon>Bacteroidota</taxon>
        <taxon>Sphingobacteriia</taxon>
        <taxon>Sphingobacteriales</taxon>
        <taxon>Sphingobacteriaceae</taxon>
        <taxon>Pedobacter</taxon>
    </lineage>
</organism>
<dbReference type="Gene3D" id="3.40.50.300">
    <property type="entry name" value="P-loop containing nucleotide triphosphate hydrolases"/>
    <property type="match status" value="1"/>
</dbReference>
<dbReference type="SUPFAM" id="SSF52540">
    <property type="entry name" value="P-loop containing nucleoside triphosphate hydrolases"/>
    <property type="match status" value="1"/>
</dbReference>
<dbReference type="RefSeq" id="WP_182955223.1">
    <property type="nucleotide sequence ID" value="NZ_WNXC01000001.1"/>
</dbReference>
<feature type="coiled-coil region" evidence="1">
    <location>
        <begin position="373"/>
        <end position="443"/>
    </location>
</feature>
<gene>
    <name evidence="2" type="ORF">GM920_07920</name>
</gene>
<comment type="caution">
    <text evidence="2">The sequence shown here is derived from an EMBL/GenBank/DDBJ whole genome shotgun (WGS) entry which is preliminary data.</text>
</comment>
<evidence type="ECO:0000313" key="2">
    <source>
        <dbReference type="EMBL" id="MBB2148836.1"/>
    </source>
</evidence>
<dbReference type="PANTHER" id="PTHR32114">
    <property type="entry name" value="ABC TRANSPORTER ABCH.3"/>
    <property type="match status" value="1"/>
</dbReference>
<keyword evidence="3" id="KW-1185">Reference proteome</keyword>
<dbReference type="Proteomes" id="UP000636110">
    <property type="component" value="Unassembled WGS sequence"/>
</dbReference>
<feature type="coiled-coil region" evidence="1">
    <location>
        <begin position="512"/>
        <end position="539"/>
    </location>
</feature>
<dbReference type="PANTHER" id="PTHR32114:SF2">
    <property type="entry name" value="ABC TRANSPORTER ABCH.3"/>
    <property type="match status" value="1"/>
</dbReference>
<feature type="coiled-coil region" evidence="1">
    <location>
        <begin position="298"/>
        <end position="346"/>
    </location>
</feature>
<sequence>MKDLLNMFISKMIITNFKGVKKLTIDFKDITNIYAANGGFKTTIADAWFWVLYGKDSHDRKDFNIKNTVDTSLNRGDHEVEIHLTTGRNTDVFKRVFREKWTKPKGQKDQVYSGNENLFYCNDVPMQAKEYAAKIDEIIAEGALKLLTNPNHFNSLKWTERRNILFELAGNVSDEEIAQARPEFITLLESLSNKTLKGYKNEIAVKKKKLKDDLTAIPHRIDELNRSLPEVQEYDAIEVEISVKNAEIALLDASMTDTTKAYNTKFEAIQVKQTTIHNLKTKLNSIRHRVQVELTNAANDIKNKRIELANKVQDAERDIKSKTLLIESSESKVKDLEVKTQQLRVDWSNKNSEQIKFKEGEFECPACRREFETEDIESKKSQLETNFNSAKERELNVIVANANNHAKEVTSTNDLVAILKSSLEKLKAELEATKSELSEFDEKNAVPIGGVSIDFKLAKDHEYVQIEGQLTALEGQPEDKPEIDLSEIKEQKRLISIDVDGLKSHLTTKIQRENALKRVSELENEESNLSQQIADLENIEFSINEFTRARIETTEARINGMFKYVTFKMFNIQVNGEEDETCETMYKGVPFSDLNTAGKIWAGIDIINTLSRHYGLSAPIFLDNRESVTMIPEINAQLINLIVSPEDKTLRVA</sequence>
<protein>
    <submittedName>
        <fullName evidence="2">AAA family ATPase</fullName>
    </submittedName>
</protein>
<keyword evidence="1" id="KW-0175">Coiled coil</keyword>